<dbReference type="EMBL" id="JAAXLS010000009">
    <property type="protein sequence ID" value="NKQ54459.1"/>
    <property type="molecule type" value="Genomic_DNA"/>
</dbReference>
<feature type="domain" description="Methyltransferase" evidence="2">
    <location>
        <begin position="41"/>
        <end position="127"/>
    </location>
</feature>
<gene>
    <name evidence="3" type="ORF">HFP15_16380</name>
</gene>
<protein>
    <submittedName>
        <fullName evidence="3">Class I SAM-dependent methyltransferase</fullName>
    </submittedName>
</protein>
<dbReference type="Gene3D" id="3.40.50.150">
    <property type="entry name" value="Vaccinia Virus protein VP39"/>
    <property type="match status" value="1"/>
</dbReference>
<sequence length="195" mass="21124">MTHDFGKTYWEQHWDQAAVHDVAANPYLARETGHLRPGTALDAGCGRGAEARWLAAHGWRVTAVDISAAALAKAAGRTAEQITWIEADLTEWTPTERFDLVTTSYAHPAMPQLAFYRRIADWVAPGGTLLIVGHLHEAGHGHHPPPEATVTAEGITAGLDAATWEIDTAGQHTRPVGGRSLHDVVVRATRRGVPR</sequence>
<dbReference type="RefSeq" id="WP_168516367.1">
    <property type="nucleotide sequence ID" value="NZ_JAAXLS010000009.1"/>
</dbReference>
<proteinExistence type="predicted"/>
<dbReference type="GO" id="GO:0032259">
    <property type="term" value="P:methylation"/>
    <property type="evidence" value="ECO:0007669"/>
    <property type="project" value="UniProtKB-KW"/>
</dbReference>
<accession>A0ABX1J6A9</accession>
<dbReference type="InterPro" id="IPR041698">
    <property type="entry name" value="Methyltransf_25"/>
</dbReference>
<name>A0ABX1J6A9_9PSEU</name>
<reference evidence="3 4" key="1">
    <citation type="submission" date="2020-04" db="EMBL/GenBank/DDBJ databases">
        <title>Novel species.</title>
        <authorList>
            <person name="Teo W.F.A."/>
            <person name="Lipun K."/>
            <person name="Srisuk N."/>
            <person name="Duangmal K."/>
        </authorList>
    </citation>
    <scope>NUCLEOTIDE SEQUENCE [LARGE SCALE GENOMIC DNA]</scope>
    <source>
        <strain evidence="3 4">K13G38</strain>
    </source>
</reference>
<keyword evidence="3" id="KW-0489">Methyltransferase</keyword>
<keyword evidence="1" id="KW-0808">Transferase</keyword>
<evidence type="ECO:0000313" key="3">
    <source>
        <dbReference type="EMBL" id="NKQ54459.1"/>
    </source>
</evidence>
<evidence type="ECO:0000313" key="4">
    <source>
        <dbReference type="Proteomes" id="UP000715441"/>
    </source>
</evidence>
<dbReference type="GO" id="GO:0008168">
    <property type="term" value="F:methyltransferase activity"/>
    <property type="evidence" value="ECO:0007669"/>
    <property type="project" value="UniProtKB-KW"/>
</dbReference>
<dbReference type="Proteomes" id="UP000715441">
    <property type="component" value="Unassembled WGS sequence"/>
</dbReference>
<dbReference type="InterPro" id="IPR029063">
    <property type="entry name" value="SAM-dependent_MTases_sf"/>
</dbReference>
<dbReference type="Pfam" id="PF13649">
    <property type="entry name" value="Methyltransf_25"/>
    <property type="match status" value="1"/>
</dbReference>
<organism evidence="3 4">
    <name type="scientific">Amycolatopsis acididurans</name>
    <dbReference type="NCBI Taxonomy" id="2724524"/>
    <lineage>
        <taxon>Bacteria</taxon>
        <taxon>Bacillati</taxon>
        <taxon>Actinomycetota</taxon>
        <taxon>Actinomycetes</taxon>
        <taxon>Pseudonocardiales</taxon>
        <taxon>Pseudonocardiaceae</taxon>
        <taxon>Amycolatopsis</taxon>
    </lineage>
</organism>
<dbReference type="SUPFAM" id="SSF53335">
    <property type="entry name" value="S-adenosyl-L-methionine-dependent methyltransferases"/>
    <property type="match status" value="1"/>
</dbReference>
<comment type="caution">
    <text evidence="3">The sequence shown here is derived from an EMBL/GenBank/DDBJ whole genome shotgun (WGS) entry which is preliminary data.</text>
</comment>
<keyword evidence="4" id="KW-1185">Reference proteome</keyword>
<dbReference type="PANTHER" id="PTHR43861">
    <property type="entry name" value="TRANS-ACONITATE 2-METHYLTRANSFERASE-RELATED"/>
    <property type="match status" value="1"/>
</dbReference>
<evidence type="ECO:0000259" key="2">
    <source>
        <dbReference type="Pfam" id="PF13649"/>
    </source>
</evidence>
<evidence type="ECO:0000256" key="1">
    <source>
        <dbReference type="ARBA" id="ARBA00022679"/>
    </source>
</evidence>
<dbReference type="CDD" id="cd02440">
    <property type="entry name" value="AdoMet_MTases"/>
    <property type="match status" value="1"/>
</dbReference>
<dbReference type="PANTHER" id="PTHR43861:SF3">
    <property type="entry name" value="PUTATIVE (AFU_ORTHOLOGUE AFUA_2G14390)-RELATED"/>
    <property type="match status" value="1"/>
</dbReference>